<dbReference type="AlphaFoldDB" id="A4BLZ7"/>
<evidence type="ECO:0000313" key="3">
    <source>
        <dbReference type="Proteomes" id="UP000003374"/>
    </source>
</evidence>
<feature type="domain" description="PIN" evidence="1">
    <location>
        <begin position="3"/>
        <end position="119"/>
    </location>
</feature>
<dbReference type="HOGENOM" id="CLU_129890_0_1_6"/>
<proteinExistence type="predicted"/>
<dbReference type="InterPro" id="IPR052919">
    <property type="entry name" value="TA_system_RNase"/>
</dbReference>
<dbReference type="Pfam" id="PF01850">
    <property type="entry name" value="PIN"/>
    <property type="match status" value="1"/>
</dbReference>
<dbReference type="CDD" id="cd09872">
    <property type="entry name" value="PIN_Sll0205-like"/>
    <property type="match status" value="1"/>
</dbReference>
<dbReference type="InterPro" id="IPR029060">
    <property type="entry name" value="PIN-like_dom_sf"/>
</dbReference>
<dbReference type="eggNOG" id="COG3744">
    <property type="taxonomic scope" value="Bacteria"/>
</dbReference>
<dbReference type="PANTHER" id="PTHR36173:SF2">
    <property type="entry name" value="RIBONUCLEASE VAPC16"/>
    <property type="match status" value="1"/>
</dbReference>
<reference evidence="2 3" key="1">
    <citation type="submission" date="2006-02" db="EMBL/GenBank/DDBJ databases">
        <authorList>
            <person name="Waterbury J."/>
            <person name="Ferriera S."/>
            <person name="Johnson J."/>
            <person name="Kravitz S."/>
            <person name="Halpern A."/>
            <person name="Remington K."/>
            <person name="Beeson K."/>
            <person name="Tran B."/>
            <person name="Rogers Y.-H."/>
            <person name="Friedman R."/>
            <person name="Venter J.C."/>
        </authorList>
    </citation>
    <scope>NUCLEOTIDE SEQUENCE [LARGE SCALE GENOMIC DNA]</scope>
    <source>
        <strain evidence="2 3">Nb-231</strain>
    </source>
</reference>
<dbReference type="OrthoDB" id="9798990at2"/>
<sequence length="125" mass="13951">MDILLDTHVLLWWLSDDPRLSAKARNLIADPANAITVSAATAWEIAIKQGLGKLMFDGDLEQAVREQDFQMLPITFAHTAQIGQLPEIHRDPFDRMLVAQARSENLALLSADPHVARYPVNVIEP</sequence>
<dbReference type="Proteomes" id="UP000003374">
    <property type="component" value="Unassembled WGS sequence"/>
</dbReference>
<dbReference type="STRING" id="314278.NB231_15983"/>
<dbReference type="SUPFAM" id="SSF88723">
    <property type="entry name" value="PIN domain-like"/>
    <property type="match status" value="1"/>
</dbReference>
<dbReference type="InterPro" id="IPR002716">
    <property type="entry name" value="PIN_dom"/>
</dbReference>
<dbReference type="RefSeq" id="WP_005004505.1">
    <property type="nucleotide sequence ID" value="NZ_CH672427.1"/>
</dbReference>
<protein>
    <recommendedName>
        <fullName evidence="1">PIN domain-containing protein</fullName>
    </recommendedName>
</protein>
<gene>
    <name evidence="2" type="ORF">NB231_15983</name>
</gene>
<dbReference type="InterPro" id="IPR041705">
    <property type="entry name" value="PIN_Sll0205"/>
</dbReference>
<accession>A4BLZ7</accession>
<evidence type="ECO:0000313" key="2">
    <source>
        <dbReference type="EMBL" id="EAR23335.1"/>
    </source>
</evidence>
<organism evidence="2 3">
    <name type="scientific">Nitrococcus mobilis Nb-231</name>
    <dbReference type="NCBI Taxonomy" id="314278"/>
    <lineage>
        <taxon>Bacteria</taxon>
        <taxon>Pseudomonadati</taxon>
        <taxon>Pseudomonadota</taxon>
        <taxon>Gammaproteobacteria</taxon>
        <taxon>Chromatiales</taxon>
        <taxon>Ectothiorhodospiraceae</taxon>
        <taxon>Nitrococcus</taxon>
    </lineage>
</organism>
<comment type="caution">
    <text evidence="2">The sequence shown here is derived from an EMBL/GenBank/DDBJ whole genome shotgun (WGS) entry which is preliminary data.</text>
</comment>
<dbReference type="EMBL" id="AAOF01000001">
    <property type="protein sequence ID" value="EAR23335.1"/>
    <property type="molecule type" value="Genomic_DNA"/>
</dbReference>
<keyword evidence="3" id="KW-1185">Reference proteome</keyword>
<evidence type="ECO:0000259" key="1">
    <source>
        <dbReference type="Pfam" id="PF01850"/>
    </source>
</evidence>
<name>A4BLZ7_9GAMM</name>
<dbReference type="PANTHER" id="PTHR36173">
    <property type="entry name" value="RIBONUCLEASE VAPC16-RELATED"/>
    <property type="match status" value="1"/>
</dbReference>
<dbReference type="Gene3D" id="3.40.50.1010">
    <property type="entry name" value="5'-nuclease"/>
    <property type="match status" value="1"/>
</dbReference>